<evidence type="ECO:0000313" key="2">
    <source>
        <dbReference type="EMBL" id="PNW77629.1"/>
    </source>
</evidence>
<dbReference type="PaxDb" id="3055-EDP05578"/>
<dbReference type="InterPro" id="IPR038538">
    <property type="entry name" value="MTERF_sf"/>
</dbReference>
<dbReference type="RefSeq" id="XP_042920255.1">
    <property type="nucleotide sequence ID" value="XM_043066858.1"/>
</dbReference>
<dbReference type="InParanoid" id="A0A2K3DAS2"/>
<evidence type="ECO:0000313" key="3">
    <source>
        <dbReference type="Proteomes" id="UP000006906"/>
    </source>
</evidence>
<gene>
    <name evidence="2" type="ORF">CHLRE_10g445100v5</name>
</gene>
<dbReference type="Gene3D" id="1.25.70.10">
    <property type="entry name" value="Transcription termination factor 3, mitochondrial"/>
    <property type="match status" value="1"/>
</dbReference>
<dbReference type="OMA" id="WEECREP"/>
<dbReference type="ExpressionAtlas" id="A0A2K3DAS2">
    <property type="expression patterns" value="baseline and differential"/>
</dbReference>
<dbReference type="FunFam" id="1.25.70.10:FF:000050">
    <property type="match status" value="1"/>
</dbReference>
<dbReference type="Gramene" id="PNW77629">
    <property type="protein sequence ID" value="PNW77629"/>
    <property type="gene ID" value="CHLRE_10g445100v5"/>
</dbReference>
<dbReference type="OrthoDB" id="431485at2759"/>
<dbReference type="FunCoup" id="A0A2K3DAS2">
    <property type="interactions" value="328"/>
</dbReference>
<proteinExistence type="predicted"/>
<feature type="region of interest" description="Disordered" evidence="1">
    <location>
        <begin position="1"/>
        <end position="52"/>
    </location>
</feature>
<dbReference type="AlphaFoldDB" id="A0A2K3DAS2"/>
<organism evidence="2 3">
    <name type="scientific">Chlamydomonas reinhardtii</name>
    <name type="common">Chlamydomonas smithii</name>
    <dbReference type="NCBI Taxonomy" id="3055"/>
    <lineage>
        <taxon>Eukaryota</taxon>
        <taxon>Viridiplantae</taxon>
        <taxon>Chlorophyta</taxon>
        <taxon>core chlorophytes</taxon>
        <taxon>Chlorophyceae</taxon>
        <taxon>CS clade</taxon>
        <taxon>Chlamydomonadales</taxon>
        <taxon>Chlamydomonadaceae</taxon>
        <taxon>Chlamydomonas</taxon>
    </lineage>
</organism>
<protein>
    <submittedName>
        <fullName evidence="2">Uncharacterized protein</fullName>
    </submittedName>
</protein>
<evidence type="ECO:0000256" key="1">
    <source>
        <dbReference type="SAM" id="MobiDB-lite"/>
    </source>
</evidence>
<reference evidence="2 3" key="1">
    <citation type="journal article" date="2007" name="Science">
        <title>The Chlamydomonas genome reveals the evolution of key animal and plant functions.</title>
        <authorList>
            <person name="Merchant S.S."/>
            <person name="Prochnik S.E."/>
            <person name="Vallon O."/>
            <person name="Harris E.H."/>
            <person name="Karpowicz S.J."/>
            <person name="Witman G.B."/>
            <person name="Terry A."/>
            <person name="Salamov A."/>
            <person name="Fritz-Laylin L.K."/>
            <person name="Marechal-Drouard L."/>
            <person name="Marshall W.F."/>
            <person name="Qu L.H."/>
            <person name="Nelson D.R."/>
            <person name="Sanderfoot A.A."/>
            <person name="Spalding M.H."/>
            <person name="Kapitonov V.V."/>
            <person name="Ren Q."/>
            <person name="Ferris P."/>
            <person name="Lindquist E."/>
            <person name="Shapiro H."/>
            <person name="Lucas S.M."/>
            <person name="Grimwood J."/>
            <person name="Schmutz J."/>
            <person name="Cardol P."/>
            <person name="Cerutti H."/>
            <person name="Chanfreau G."/>
            <person name="Chen C.L."/>
            <person name="Cognat V."/>
            <person name="Croft M.T."/>
            <person name="Dent R."/>
            <person name="Dutcher S."/>
            <person name="Fernandez E."/>
            <person name="Fukuzawa H."/>
            <person name="Gonzalez-Ballester D."/>
            <person name="Gonzalez-Halphen D."/>
            <person name="Hallmann A."/>
            <person name="Hanikenne M."/>
            <person name="Hippler M."/>
            <person name="Inwood W."/>
            <person name="Jabbari K."/>
            <person name="Kalanon M."/>
            <person name="Kuras R."/>
            <person name="Lefebvre P.A."/>
            <person name="Lemaire S.D."/>
            <person name="Lobanov A.V."/>
            <person name="Lohr M."/>
            <person name="Manuell A."/>
            <person name="Meier I."/>
            <person name="Mets L."/>
            <person name="Mittag M."/>
            <person name="Mittelmeier T."/>
            <person name="Moroney J.V."/>
            <person name="Moseley J."/>
            <person name="Napoli C."/>
            <person name="Nedelcu A.M."/>
            <person name="Niyogi K."/>
            <person name="Novoselov S.V."/>
            <person name="Paulsen I.T."/>
            <person name="Pazour G."/>
            <person name="Purton S."/>
            <person name="Ral J.P."/>
            <person name="Riano-Pachon D.M."/>
            <person name="Riekhof W."/>
            <person name="Rymarquis L."/>
            <person name="Schroda M."/>
            <person name="Stern D."/>
            <person name="Umen J."/>
            <person name="Willows R."/>
            <person name="Wilson N."/>
            <person name="Zimmer S.L."/>
            <person name="Allmer J."/>
            <person name="Balk J."/>
            <person name="Bisova K."/>
            <person name="Chen C.J."/>
            <person name="Elias M."/>
            <person name="Gendler K."/>
            <person name="Hauser C."/>
            <person name="Lamb M.R."/>
            <person name="Ledford H."/>
            <person name="Long J.C."/>
            <person name="Minagawa J."/>
            <person name="Page M.D."/>
            <person name="Pan J."/>
            <person name="Pootakham W."/>
            <person name="Roje S."/>
            <person name="Rose A."/>
            <person name="Stahlberg E."/>
            <person name="Terauchi A.M."/>
            <person name="Yang P."/>
            <person name="Ball S."/>
            <person name="Bowler C."/>
            <person name="Dieckmann C.L."/>
            <person name="Gladyshev V.N."/>
            <person name="Green P."/>
            <person name="Jorgensen R."/>
            <person name="Mayfield S."/>
            <person name="Mueller-Roeber B."/>
            <person name="Rajamani S."/>
            <person name="Sayre R.T."/>
            <person name="Brokstein P."/>
            <person name="Dubchak I."/>
            <person name="Goodstein D."/>
            <person name="Hornick L."/>
            <person name="Huang Y.W."/>
            <person name="Jhaveri J."/>
            <person name="Luo Y."/>
            <person name="Martinez D."/>
            <person name="Ngau W.C."/>
            <person name="Otillar B."/>
            <person name="Poliakov A."/>
            <person name="Porter A."/>
            <person name="Szajkowski L."/>
            <person name="Werner G."/>
            <person name="Zhou K."/>
            <person name="Grigoriev I.V."/>
            <person name="Rokhsar D.S."/>
            <person name="Grossman A.R."/>
        </authorList>
    </citation>
    <scope>NUCLEOTIDE SEQUENCE [LARGE SCALE GENOMIC DNA]</scope>
    <source>
        <strain evidence="3">CC-503</strain>
    </source>
</reference>
<feature type="compositionally biased region" description="Low complexity" evidence="1">
    <location>
        <begin position="34"/>
        <end position="52"/>
    </location>
</feature>
<dbReference type="EMBL" id="CM008971">
    <property type="protein sequence ID" value="PNW77629.1"/>
    <property type="molecule type" value="Genomic_DNA"/>
</dbReference>
<sequence length="213" mass="23305">MLAVRTKGWAPAVRSEQHSSASIRTRPRYRASARRAPAAHTPGAPAPASSRGAVVARSASVSVELLGRELTEAEAQQWQESVEALDGVLGFGADECSRLLARAFGWTTQAFWRREKVEELPSPDQVCEALAFLAADLGMSTEEQVKTVKAFPELLACDAETRLRANTAQLQKQWRMQGATLTKAVLRQPQVLGYSVDCSGDCIGECNRCWVRF</sequence>
<dbReference type="KEGG" id="cre:CHLRE_10g445100v5"/>
<keyword evidence="3" id="KW-1185">Reference proteome</keyword>
<dbReference type="Proteomes" id="UP000006906">
    <property type="component" value="Chromosome 10"/>
</dbReference>
<name>A0A2K3DAS2_CHLRE</name>
<accession>A0A2K3DAS2</accession>
<dbReference type="GeneID" id="5715982"/>